<evidence type="ECO:0000256" key="1">
    <source>
        <dbReference type="SAM" id="MobiDB-lite"/>
    </source>
</evidence>
<feature type="region of interest" description="Disordered" evidence="1">
    <location>
        <begin position="526"/>
        <end position="617"/>
    </location>
</feature>
<comment type="caution">
    <text evidence="2">The sequence shown here is derived from an EMBL/GenBank/DDBJ whole genome shotgun (WGS) entry which is preliminary data.</text>
</comment>
<dbReference type="EMBL" id="CAAALY010245264">
    <property type="protein sequence ID" value="VEL33159.1"/>
    <property type="molecule type" value="Genomic_DNA"/>
</dbReference>
<gene>
    <name evidence="2" type="ORF">PXEA_LOCUS26599</name>
</gene>
<feature type="compositionally biased region" description="Acidic residues" evidence="1">
    <location>
        <begin position="398"/>
        <end position="412"/>
    </location>
</feature>
<dbReference type="AlphaFoldDB" id="A0A448XC45"/>
<name>A0A448XC45_9PLAT</name>
<feature type="region of interest" description="Disordered" evidence="1">
    <location>
        <begin position="382"/>
        <end position="415"/>
    </location>
</feature>
<organism evidence="2 3">
    <name type="scientific">Protopolystoma xenopodis</name>
    <dbReference type="NCBI Taxonomy" id="117903"/>
    <lineage>
        <taxon>Eukaryota</taxon>
        <taxon>Metazoa</taxon>
        <taxon>Spiralia</taxon>
        <taxon>Lophotrochozoa</taxon>
        <taxon>Platyhelminthes</taxon>
        <taxon>Monogenea</taxon>
        <taxon>Polyopisthocotylea</taxon>
        <taxon>Polystomatidea</taxon>
        <taxon>Polystomatidae</taxon>
        <taxon>Protopolystoma</taxon>
    </lineage>
</organism>
<evidence type="ECO:0000313" key="2">
    <source>
        <dbReference type="EMBL" id="VEL33159.1"/>
    </source>
</evidence>
<accession>A0A448XC45</accession>
<sequence>MIKRIKATSQNLEDQEDFDSDDNLPLDPGPMILTDLQRSLLDQLICFVITGYSHPTFNTEPLKASYLATETNTSQHDQNSTHSVSLGDAFHISDLSHSSIQSGTNSSPTLRPLRPDHITLGKADCLNYLIDLVISYQSVAEYVAKYRFFSQNTHTLSKQVSDGVAPSNPQIFSFLAYVFAYLLKEEDTSELATTLLENLVLVSSEATQALIINEYKASLTSIATGYLHIPDMTSTSAHKTFAITSPGLSSLYKNDRLTAHMRFLDRLLLLPAPLVSRVIHLIYKRKLPCDIAKLIAHVDCNLANSNSTMIMLVRALENLTWIDRIITKRISAIHQSQNVNPMLPDGIRPGLRRRDRPLLTSRGAPHLNNAIFISHDLNAESNSRRDAHLQPAQSSLDHEEETDSESETEYDCCGENNGAIAENMEASGAPTILTSDQVMSQIDPRDSRINISLGSVLLTQATVAGLAMLPIEPNSLRRSQGLRSSFTHRRHDGSSNTWRTLDPNSSVTVHCSTDNVENTVRDAIGSHLEEDGGDDDDEDEGDGDDDDDEDDGDEDDDDDDDDDDEGDVGAGDDLDNEAVPIAGSAVLFRGEDEGSAGQGGDAENSQDEDEDDTAGNNIRELECNLAGDNVTSPIESIANDEGSILSICLLVFIA</sequence>
<feature type="compositionally biased region" description="Acidic residues" evidence="1">
    <location>
        <begin position="531"/>
        <end position="576"/>
    </location>
</feature>
<evidence type="ECO:0000313" key="3">
    <source>
        <dbReference type="Proteomes" id="UP000784294"/>
    </source>
</evidence>
<protein>
    <submittedName>
        <fullName evidence="2">Uncharacterized protein</fullName>
    </submittedName>
</protein>
<feature type="region of interest" description="Disordered" evidence="1">
    <location>
        <begin position="1"/>
        <end position="26"/>
    </location>
</feature>
<reference evidence="2" key="1">
    <citation type="submission" date="2018-11" db="EMBL/GenBank/DDBJ databases">
        <authorList>
            <consortium name="Pathogen Informatics"/>
        </authorList>
    </citation>
    <scope>NUCLEOTIDE SEQUENCE</scope>
</reference>
<feature type="compositionally biased region" description="Acidic residues" evidence="1">
    <location>
        <begin position="604"/>
        <end position="613"/>
    </location>
</feature>
<dbReference type="Proteomes" id="UP000784294">
    <property type="component" value="Unassembled WGS sequence"/>
</dbReference>
<keyword evidence="3" id="KW-1185">Reference proteome</keyword>
<proteinExistence type="predicted"/>
<feature type="compositionally biased region" description="Acidic residues" evidence="1">
    <location>
        <begin position="13"/>
        <end position="24"/>
    </location>
</feature>